<evidence type="ECO:0000313" key="8">
    <source>
        <dbReference type="EMBL" id="ANY80264.1"/>
    </source>
</evidence>
<feature type="transmembrane region" description="Helical" evidence="6">
    <location>
        <begin position="122"/>
        <end position="142"/>
    </location>
</feature>
<dbReference type="SUPFAM" id="SSF103481">
    <property type="entry name" value="Multidrug resistance efflux transporter EmrE"/>
    <property type="match status" value="2"/>
</dbReference>
<keyword evidence="5 6" id="KW-0472">Membrane</keyword>
<evidence type="ECO:0000256" key="3">
    <source>
        <dbReference type="ARBA" id="ARBA00022692"/>
    </source>
</evidence>
<dbReference type="Pfam" id="PF00892">
    <property type="entry name" value="EamA"/>
    <property type="match status" value="2"/>
</dbReference>
<comment type="similarity">
    <text evidence="2">Belongs to the drug/metabolite transporter (DMT) superfamily. 10 TMS drug/metabolite exporter (DME) (TC 2.A.7.3) family.</text>
</comment>
<gene>
    <name evidence="8" type="ORF">BB934_20200</name>
</gene>
<keyword evidence="4 6" id="KW-1133">Transmembrane helix</keyword>
<dbReference type="GO" id="GO:0016020">
    <property type="term" value="C:membrane"/>
    <property type="evidence" value="ECO:0007669"/>
    <property type="project" value="UniProtKB-SubCell"/>
</dbReference>
<keyword evidence="3 6" id="KW-0812">Transmembrane</keyword>
<sequence length="310" mass="33579">MKPLLGISLKVISAVVFTMMSATLKTLTVRYPVGEIVFFRSAFALLPLLLWLRWQGDLINAVRTKNVVGHFKRGFIGTGAMYLGFAALSYLPLHDAIAIGYASPLIAVILAALLLKETVRAYRWTAVGIGFAGVLIMLSPYLKIGTFGGELNAGPTLGAMFAFAGAFCSAGATIQVRRLTETEKTGAIVFYFFIMASGLSLCTITLGWHMPDAMDLALFVLVGILGGIGQILVTQSYRYADTSVIAPFEYTTMIWALLFGWFIFGDLPTLAVLIGAAIVAATGLFIVWREHRLGLLRTKELQATPQRPGV</sequence>
<comment type="subcellular location">
    <subcellularLocation>
        <location evidence="1">Membrane</location>
        <topology evidence="1">Multi-pass membrane protein</topology>
    </subcellularLocation>
</comment>
<dbReference type="InterPro" id="IPR000620">
    <property type="entry name" value="EamA_dom"/>
</dbReference>
<feature type="domain" description="EamA" evidence="7">
    <location>
        <begin position="157"/>
        <end position="286"/>
    </location>
</feature>
<feature type="transmembrane region" description="Helical" evidence="6">
    <location>
        <begin position="216"/>
        <end position="233"/>
    </location>
</feature>
<feature type="transmembrane region" description="Helical" evidence="6">
    <location>
        <begin position="97"/>
        <end position="115"/>
    </location>
</feature>
<evidence type="ECO:0000256" key="6">
    <source>
        <dbReference type="SAM" id="Phobius"/>
    </source>
</evidence>
<evidence type="ECO:0000256" key="5">
    <source>
        <dbReference type="ARBA" id="ARBA00023136"/>
    </source>
</evidence>
<dbReference type="EMBL" id="CP016616">
    <property type="protein sequence ID" value="ANY80264.1"/>
    <property type="molecule type" value="Genomic_DNA"/>
</dbReference>
<evidence type="ECO:0000256" key="1">
    <source>
        <dbReference type="ARBA" id="ARBA00004141"/>
    </source>
</evidence>
<evidence type="ECO:0000256" key="4">
    <source>
        <dbReference type="ARBA" id="ARBA00022989"/>
    </source>
</evidence>
<dbReference type="InterPro" id="IPR037185">
    <property type="entry name" value="EmrE-like"/>
</dbReference>
<feature type="transmembrane region" description="Helical" evidence="6">
    <location>
        <begin position="270"/>
        <end position="288"/>
    </location>
</feature>
<name>A0A1B2EJW3_9HYPH</name>
<feature type="transmembrane region" description="Helical" evidence="6">
    <location>
        <begin position="36"/>
        <end position="54"/>
    </location>
</feature>
<dbReference type="OrthoDB" id="8478503at2"/>
<evidence type="ECO:0000256" key="2">
    <source>
        <dbReference type="ARBA" id="ARBA00009853"/>
    </source>
</evidence>
<evidence type="ECO:0000259" key="7">
    <source>
        <dbReference type="Pfam" id="PF00892"/>
    </source>
</evidence>
<feature type="transmembrane region" description="Helical" evidence="6">
    <location>
        <begin position="154"/>
        <end position="176"/>
    </location>
</feature>
<feature type="domain" description="EamA" evidence="7">
    <location>
        <begin position="5"/>
        <end position="138"/>
    </location>
</feature>
<dbReference type="PANTHER" id="PTHR22911">
    <property type="entry name" value="ACYL-MALONYL CONDENSING ENZYME-RELATED"/>
    <property type="match status" value="1"/>
</dbReference>
<dbReference type="PANTHER" id="PTHR22911:SF6">
    <property type="entry name" value="SOLUTE CARRIER FAMILY 35 MEMBER G1"/>
    <property type="match status" value="1"/>
</dbReference>
<feature type="transmembrane region" description="Helical" evidence="6">
    <location>
        <begin position="74"/>
        <end position="91"/>
    </location>
</feature>
<reference evidence="8" key="1">
    <citation type="submission" date="2016-07" db="EMBL/GenBank/DDBJ databases">
        <title>Microvirga ossetica sp. nov. a new species of rhizobia isolated from root nodules of the legume species Vicia alpestris Steven originated from North Ossetia region in the Caucasus.</title>
        <authorList>
            <person name="Safronova V.I."/>
            <person name="Kuznetsova I.G."/>
            <person name="Sazanova A.L."/>
            <person name="Belimov A."/>
            <person name="Andronov E."/>
            <person name="Osledkin Y.S."/>
            <person name="Onishchuk O.P."/>
            <person name="Kurchak O.N."/>
            <person name="Shaposhnikov A.I."/>
            <person name="Willems A."/>
            <person name="Tikhonovich I.A."/>
        </authorList>
    </citation>
    <scope>NUCLEOTIDE SEQUENCE [LARGE SCALE GENOMIC DNA]</scope>
    <source>
        <strain evidence="8">V5/3M</strain>
    </source>
</reference>
<organism evidence="8">
    <name type="scientific">Microvirga ossetica</name>
    <dbReference type="NCBI Taxonomy" id="1882682"/>
    <lineage>
        <taxon>Bacteria</taxon>
        <taxon>Pseudomonadati</taxon>
        <taxon>Pseudomonadota</taxon>
        <taxon>Alphaproteobacteria</taxon>
        <taxon>Hyphomicrobiales</taxon>
        <taxon>Methylobacteriaceae</taxon>
        <taxon>Microvirga</taxon>
    </lineage>
</organism>
<protein>
    <recommendedName>
        <fullName evidence="7">EamA domain-containing protein</fullName>
    </recommendedName>
</protein>
<proteinExistence type="inferred from homology"/>
<dbReference type="KEGG" id="moc:BB934_20200"/>
<accession>A0A1B2EJW3</accession>
<dbReference type="AlphaFoldDB" id="A0A1B2EJW3"/>
<feature type="transmembrane region" description="Helical" evidence="6">
    <location>
        <begin position="7"/>
        <end position="24"/>
    </location>
</feature>
<dbReference type="RefSeq" id="WP_099511269.1">
    <property type="nucleotide sequence ID" value="NZ_CP016616.1"/>
</dbReference>
<feature type="transmembrane region" description="Helical" evidence="6">
    <location>
        <begin position="188"/>
        <end position="210"/>
    </location>
</feature>
<feature type="transmembrane region" description="Helical" evidence="6">
    <location>
        <begin position="245"/>
        <end position="264"/>
    </location>
</feature>